<dbReference type="KEGG" id="vg:23462748"/>
<organism evidence="1 2">
    <name type="scientific">Pandoravirus inopinatum</name>
    <dbReference type="NCBI Taxonomy" id="1605721"/>
    <lineage>
        <taxon>Viruses</taxon>
        <taxon>Pandoravirus</taxon>
    </lineage>
</organism>
<dbReference type="EMBL" id="KP136319">
    <property type="protein sequence ID" value="AJF97831.1"/>
    <property type="molecule type" value="Genomic_DNA"/>
</dbReference>
<evidence type="ECO:0000313" key="2">
    <source>
        <dbReference type="Proteomes" id="UP000202511"/>
    </source>
</evidence>
<dbReference type="RefSeq" id="YP_009120066.1">
    <property type="nucleotide sequence ID" value="NC_026440.1"/>
</dbReference>
<dbReference type="Proteomes" id="UP000202511">
    <property type="component" value="Segment"/>
</dbReference>
<proteinExistence type="predicted"/>
<dbReference type="GeneID" id="23462748"/>
<sequence>MTTLLSAGVGALGFSAPGVPPALQSFFPKNNRPDGRRIEAPCGILWTTFAGAPLRKDDDPPCAYFFYTFLHTNPFSFAIFFSSKGTHRWAPICPVFELCVGMTGLECLSLFLVLAAEDPAAWAGRVLPLRTARRGRALRVARRRVKRKGSGRAAAPSARRYTLIVDRLFPPLCAKRPFGTHDRLCCCCR</sequence>
<protein>
    <submittedName>
        <fullName evidence="1">Uncharacterized protein</fullName>
    </submittedName>
</protein>
<evidence type="ECO:0000313" key="1">
    <source>
        <dbReference type="EMBL" id="AJF97831.1"/>
    </source>
</evidence>
<reference evidence="1 2" key="1">
    <citation type="journal article" date="2015" name="Parasitol. Res.">
        <title>Viruses in close associations with free-living amoebae.</title>
        <authorList>
            <person name="Scheid P."/>
        </authorList>
    </citation>
    <scope>NUCLEOTIDE SEQUENCE [LARGE SCALE GENOMIC DNA]</scope>
    <source>
        <strain evidence="1">KlaHel</strain>
    </source>
</reference>
<accession>A0A0B5JA98</accession>
<name>A0A0B5JA98_9VIRU</name>